<evidence type="ECO:0000256" key="1">
    <source>
        <dbReference type="ARBA" id="ARBA00022801"/>
    </source>
</evidence>
<keyword evidence="1" id="KW-0378">Hydrolase</keyword>
<gene>
    <name evidence="3" type="ORF">A3G31_04965</name>
</gene>
<dbReference type="GO" id="GO:0016787">
    <property type="term" value="F:hydrolase activity"/>
    <property type="evidence" value="ECO:0007669"/>
    <property type="project" value="UniProtKB-KW"/>
</dbReference>
<comment type="caution">
    <text evidence="3">The sequence shown here is derived from an EMBL/GenBank/DDBJ whole genome shotgun (WGS) entry which is preliminary data.</text>
</comment>
<dbReference type="InterPro" id="IPR050789">
    <property type="entry name" value="Diverse_Enzym_Activities"/>
</dbReference>
<name>A0A1F7SIN6_9BACT</name>
<dbReference type="PANTHER" id="PTHR43283:SF11">
    <property type="entry name" value="BETA-LACTAMASE-RELATED DOMAIN-CONTAINING PROTEIN"/>
    <property type="match status" value="1"/>
</dbReference>
<dbReference type="InterPro" id="IPR001466">
    <property type="entry name" value="Beta-lactam-related"/>
</dbReference>
<feature type="domain" description="Beta-lactamase-related" evidence="2">
    <location>
        <begin position="8"/>
        <end position="357"/>
    </location>
</feature>
<evidence type="ECO:0000313" key="4">
    <source>
        <dbReference type="Proteomes" id="UP000178082"/>
    </source>
</evidence>
<protein>
    <recommendedName>
        <fullName evidence="2">Beta-lactamase-related domain-containing protein</fullName>
    </recommendedName>
</protein>
<dbReference type="PANTHER" id="PTHR43283">
    <property type="entry name" value="BETA-LACTAMASE-RELATED"/>
    <property type="match status" value="1"/>
</dbReference>
<proteinExistence type="predicted"/>
<dbReference type="InterPro" id="IPR012338">
    <property type="entry name" value="Beta-lactam/transpept-like"/>
</dbReference>
<dbReference type="Gene3D" id="3.40.710.10">
    <property type="entry name" value="DD-peptidase/beta-lactamase superfamily"/>
    <property type="match status" value="1"/>
</dbReference>
<organism evidence="3 4">
    <name type="scientific">Candidatus Schekmanbacteria bacterium RIFCSPLOWO2_12_FULL_38_15</name>
    <dbReference type="NCBI Taxonomy" id="1817883"/>
    <lineage>
        <taxon>Bacteria</taxon>
        <taxon>Candidatus Schekmaniibacteriota</taxon>
    </lineage>
</organism>
<dbReference type="Proteomes" id="UP000178082">
    <property type="component" value="Unassembled WGS sequence"/>
</dbReference>
<dbReference type="STRING" id="1817883.A3G31_04965"/>
<dbReference type="EMBL" id="MGDI01000023">
    <property type="protein sequence ID" value="OGL53635.1"/>
    <property type="molecule type" value="Genomic_DNA"/>
</dbReference>
<accession>A0A1F7SIN6</accession>
<dbReference type="SUPFAM" id="SSF56601">
    <property type="entry name" value="beta-lactamase/transpeptidase-like"/>
    <property type="match status" value="1"/>
</dbReference>
<reference evidence="3 4" key="1">
    <citation type="journal article" date="2016" name="Nat. Commun.">
        <title>Thousands of microbial genomes shed light on interconnected biogeochemical processes in an aquifer system.</title>
        <authorList>
            <person name="Anantharaman K."/>
            <person name="Brown C.T."/>
            <person name="Hug L.A."/>
            <person name="Sharon I."/>
            <person name="Castelle C.J."/>
            <person name="Probst A.J."/>
            <person name="Thomas B.C."/>
            <person name="Singh A."/>
            <person name="Wilkins M.J."/>
            <person name="Karaoz U."/>
            <person name="Brodie E.L."/>
            <person name="Williams K.H."/>
            <person name="Hubbard S.S."/>
            <person name="Banfield J.F."/>
        </authorList>
    </citation>
    <scope>NUCLEOTIDE SEQUENCE [LARGE SCALE GENOMIC DNA]</scope>
</reference>
<evidence type="ECO:0000313" key="3">
    <source>
        <dbReference type="EMBL" id="OGL53635.1"/>
    </source>
</evidence>
<dbReference type="Pfam" id="PF00144">
    <property type="entry name" value="Beta-lactamase"/>
    <property type="match status" value="1"/>
</dbReference>
<sequence length="374" mass="42463">MKEFLNVKKKMEEGVEKGVFPGAVLLVSIGKEIAFHKAFGFRSVMPEKKPMTEDTVFDIASLTKVVATTTAIMILLKEKRISLENKAGEFVPDFNCKEKENITFRNLLNHCAGLPDWLPLYRGLLEKQKSTNEFSKYDGKQYIYSRVNKEPLVYVPETNCKYSDMGFIILGEIIEIICGKGLDKYCEEKIFNPLSLSATFYNNLFEQSSALKQKNRLFASTENCPWRKKVLEGEVHDDNAYAMGGIAGHTGVFSTGIDLHRFTTEILKCYSGEGGFIPQRIVREFLMRQDIVRGSSWALGWDTPSPDISTSGHYFSKKSAGHLGYTGTSIWIDLEREIEIILLTNRVHPTRENRSIAKFRPEIHDLVMKEIGIC</sequence>
<evidence type="ECO:0000259" key="2">
    <source>
        <dbReference type="Pfam" id="PF00144"/>
    </source>
</evidence>
<dbReference type="AlphaFoldDB" id="A0A1F7SIN6"/>